<accession>A0ABR2TTU1</accession>
<dbReference type="PANTHER" id="PTHR33702:SF5">
    <property type="entry name" value="OS01G0308600 PROTEIN"/>
    <property type="match status" value="1"/>
</dbReference>
<name>A0ABR2TTU1_9ROSI</name>
<protein>
    <submittedName>
        <fullName evidence="1">Uncharacterized protein</fullName>
    </submittedName>
</protein>
<dbReference type="Proteomes" id="UP001396334">
    <property type="component" value="Unassembled WGS sequence"/>
</dbReference>
<gene>
    <name evidence="1" type="ORF">V6N11_015953</name>
</gene>
<evidence type="ECO:0000313" key="2">
    <source>
        <dbReference type="Proteomes" id="UP001396334"/>
    </source>
</evidence>
<organism evidence="1 2">
    <name type="scientific">Hibiscus sabdariffa</name>
    <name type="common">roselle</name>
    <dbReference type="NCBI Taxonomy" id="183260"/>
    <lineage>
        <taxon>Eukaryota</taxon>
        <taxon>Viridiplantae</taxon>
        <taxon>Streptophyta</taxon>
        <taxon>Embryophyta</taxon>
        <taxon>Tracheophyta</taxon>
        <taxon>Spermatophyta</taxon>
        <taxon>Magnoliopsida</taxon>
        <taxon>eudicotyledons</taxon>
        <taxon>Gunneridae</taxon>
        <taxon>Pentapetalae</taxon>
        <taxon>rosids</taxon>
        <taxon>malvids</taxon>
        <taxon>Malvales</taxon>
        <taxon>Malvaceae</taxon>
        <taxon>Malvoideae</taxon>
        <taxon>Hibiscus</taxon>
    </lineage>
</organism>
<sequence>MMEGISATMNNSLKGYRKRRGYVKLNGPSRARQSRVELGNSRRKRFWRISIKAKLRIKSPKKLFVWLRDAYVKMMVGLANSSGSRDRCLREAPHERVDFWYDKWVPGCGPFASWCILDGLPPHCSDRFGWKPDKKCIFTIKSAYNLLVDSVTTAGSFNWSDVWRLALPQWICSFFGLHCEVDYLLMWKDAADISL</sequence>
<proteinExistence type="predicted"/>
<keyword evidence="2" id="KW-1185">Reference proteome</keyword>
<dbReference type="EMBL" id="JBBPBN010000004">
    <property type="protein sequence ID" value="KAK9040814.1"/>
    <property type="molecule type" value="Genomic_DNA"/>
</dbReference>
<dbReference type="PANTHER" id="PTHR33702">
    <property type="entry name" value="BNAA09G40010D PROTEIN"/>
    <property type="match status" value="1"/>
</dbReference>
<evidence type="ECO:0000313" key="1">
    <source>
        <dbReference type="EMBL" id="KAK9040814.1"/>
    </source>
</evidence>
<comment type="caution">
    <text evidence="1">The sequence shown here is derived from an EMBL/GenBank/DDBJ whole genome shotgun (WGS) entry which is preliminary data.</text>
</comment>
<reference evidence="1 2" key="1">
    <citation type="journal article" date="2024" name="G3 (Bethesda)">
        <title>Genome assembly of Hibiscus sabdariffa L. provides insights into metabolisms of medicinal natural products.</title>
        <authorList>
            <person name="Kim T."/>
        </authorList>
    </citation>
    <scope>NUCLEOTIDE SEQUENCE [LARGE SCALE GENOMIC DNA]</scope>
    <source>
        <strain evidence="1">TK-2024</strain>
        <tissue evidence="1">Old leaves</tissue>
    </source>
</reference>